<evidence type="ECO:0000256" key="2">
    <source>
        <dbReference type="ARBA" id="ARBA00004787"/>
    </source>
</evidence>
<evidence type="ECO:0000256" key="6">
    <source>
        <dbReference type="ARBA" id="ARBA00023229"/>
    </source>
</evidence>
<evidence type="ECO:0000313" key="8">
    <source>
        <dbReference type="EMBL" id="KAE9631992.1"/>
    </source>
</evidence>
<feature type="site" description="Transition state stabilizer" evidence="7">
    <location>
        <position position="25"/>
    </location>
</feature>
<name>A0A7C8HDN7_9FIRM</name>
<dbReference type="InterPro" id="IPR029044">
    <property type="entry name" value="Nucleotide-diphossugar_trans"/>
</dbReference>
<comment type="similarity">
    <text evidence="3 7">Belongs to the IspD/TarI cytidylyltransferase family. IspD subfamily.</text>
</comment>
<comment type="pathway">
    <text evidence="2 7">Isoprenoid biosynthesis; isopentenyl diphosphate biosynthesis via DXP pathway; isopentenyl diphosphate from 1-deoxy-D-xylulose 5-phosphate: step 2/6.</text>
</comment>
<evidence type="ECO:0000256" key="1">
    <source>
        <dbReference type="ARBA" id="ARBA00001282"/>
    </source>
</evidence>
<dbReference type="PANTHER" id="PTHR32125:SF4">
    <property type="entry name" value="2-C-METHYL-D-ERYTHRITOL 4-PHOSPHATE CYTIDYLYLTRANSFERASE, CHLOROPLASTIC"/>
    <property type="match status" value="1"/>
</dbReference>
<dbReference type="GO" id="GO:0019288">
    <property type="term" value="P:isopentenyl diphosphate biosynthetic process, methylerythritol 4-phosphate pathway"/>
    <property type="evidence" value="ECO:0007669"/>
    <property type="project" value="UniProtKB-UniRule"/>
</dbReference>
<dbReference type="RefSeq" id="WP_158741170.1">
    <property type="nucleotide sequence ID" value="NZ_WSLF01000011.1"/>
</dbReference>
<dbReference type="HAMAP" id="MF_00108">
    <property type="entry name" value="IspD"/>
    <property type="match status" value="1"/>
</dbReference>
<dbReference type="InterPro" id="IPR001228">
    <property type="entry name" value="IspD"/>
</dbReference>
<evidence type="ECO:0000313" key="9">
    <source>
        <dbReference type="Proteomes" id="UP000483018"/>
    </source>
</evidence>
<dbReference type="CDD" id="cd02516">
    <property type="entry name" value="CDP-ME_synthetase"/>
    <property type="match status" value="1"/>
</dbReference>
<dbReference type="InterPro" id="IPR050088">
    <property type="entry name" value="IspD/TarI_cytidylyltransf_bact"/>
</dbReference>
<dbReference type="PANTHER" id="PTHR32125">
    <property type="entry name" value="2-C-METHYL-D-ERYTHRITOL 4-PHOSPHATE CYTIDYLYLTRANSFERASE, CHLOROPLASTIC"/>
    <property type="match status" value="1"/>
</dbReference>
<comment type="catalytic activity">
    <reaction evidence="1 7">
        <text>2-C-methyl-D-erythritol 4-phosphate + CTP + H(+) = 4-CDP-2-C-methyl-D-erythritol + diphosphate</text>
        <dbReference type="Rhea" id="RHEA:13429"/>
        <dbReference type="ChEBI" id="CHEBI:15378"/>
        <dbReference type="ChEBI" id="CHEBI:33019"/>
        <dbReference type="ChEBI" id="CHEBI:37563"/>
        <dbReference type="ChEBI" id="CHEBI:57823"/>
        <dbReference type="ChEBI" id="CHEBI:58262"/>
        <dbReference type="EC" id="2.7.7.60"/>
    </reaction>
</comment>
<evidence type="ECO:0000256" key="3">
    <source>
        <dbReference type="ARBA" id="ARBA00009789"/>
    </source>
</evidence>
<dbReference type="UniPathway" id="UPA00056">
    <property type="reaction ID" value="UER00093"/>
</dbReference>
<comment type="function">
    <text evidence="7">Catalyzes the formation of 4-diphosphocytidyl-2-C-methyl-D-erythritol from CTP and 2-C-methyl-D-erythritol 4-phosphate (MEP).</text>
</comment>
<dbReference type="AlphaFoldDB" id="A0A7C8HDN7"/>
<dbReference type="FunFam" id="3.90.550.10:FF:000003">
    <property type="entry name" value="2-C-methyl-D-erythritol 4-phosphate cytidylyltransferase"/>
    <property type="match status" value="1"/>
</dbReference>
<dbReference type="InterPro" id="IPR034683">
    <property type="entry name" value="IspD/TarI"/>
</dbReference>
<dbReference type="PROSITE" id="PS01295">
    <property type="entry name" value="ISPD"/>
    <property type="match status" value="1"/>
</dbReference>
<feature type="site" description="Transition state stabilizer" evidence="7">
    <location>
        <position position="18"/>
    </location>
</feature>
<feature type="site" description="Positions MEP for the nucleophilic attack" evidence="7">
    <location>
        <position position="214"/>
    </location>
</feature>
<dbReference type="NCBIfam" id="TIGR00453">
    <property type="entry name" value="ispD"/>
    <property type="match status" value="1"/>
</dbReference>
<evidence type="ECO:0000256" key="7">
    <source>
        <dbReference type="HAMAP-Rule" id="MF_00108"/>
    </source>
</evidence>
<dbReference type="EC" id="2.7.7.60" evidence="7"/>
<dbReference type="GO" id="GO:0050518">
    <property type="term" value="F:2-C-methyl-D-erythritol 4-phosphate cytidylyltransferase activity"/>
    <property type="evidence" value="ECO:0007669"/>
    <property type="project" value="UniProtKB-UniRule"/>
</dbReference>
<dbReference type="EMBL" id="WSLF01000011">
    <property type="protein sequence ID" value="KAE9631992.1"/>
    <property type="molecule type" value="Genomic_DNA"/>
</dbReference>
<dbReference type="InterPro" id="IPR018294">
    <property type="entry name" value="ISPD_synthase_CS"/>
</dbReference>
<evidence type="ECO:0000256" key="5">
    <source>
        <dbReference type="ARBA" id="ARBA00022695"/>
    </source>
</evidence>
<reference evidence="8 9" key="1">
    <citation type="submission" date="2019-12" db="EMBL/GenBank/DDBJ databases">
        <title>Defluviitalea raffinosedens, isolated from a biogas fermenter, genome sequencing and characterization.</title>
        <authorList>
            <person name="Rettenmaier R."/>
            <person name="Schneider M."/>
            <person name="Neuhaus K."/>
            <person name="Liebl W."/>
            <person name="Zverlov V."/>
        </authorList>
    </citation>
    <scope>NUCLEOTIDE SEQUENCE [LARGE SCALE GENOMIC DNA]</scope>
    <source>
        <strain evidence="8 9">249c-K6</strain>
    </source>
</reference>
<sequence>MDNKYTTVIIPAAGKGKRMGAQISKQYLEIGDKPIIVHTIEKFDQSLLIHEIIVVTSKEEMGYFKEEILSKYHFNTPIKIVAGGNERQESVYNGLKNISPKAEIILIHDGARPFISKEEIEKSIEGAKVYGACVLGVRVKDTIKICNEEGYVESTPRRESLWAVQTPQSFQTSIIMEAHRKAAEEHFLGTDDATLAERLGYPIKIIEGSYENIKITTPDDLTIGEAILRKSL</sequence>
<organism evidence="8 9">
    <name type="scientific">Defluviitalea raffinosedens</name>
    <dbReference type="NCBI Taxonomy" id="1450156"/>
    <lineage>
        <taxon>Bacteria</taxon>
        <taxon>Bacillati</taxon>
        <taxon>Bacillota</taxon>
        <taxon>Clostridia</taxon>
        <taxon>Lachnospirales</taxon>
        <taxon>Defluviitaleaceae</taxon>
        <taxon>Defluviitalea</taxon>
    </lineage>
</organism>
<keyword evidence="5 7" id="KW-0548">Nucleotidyltransferase</keyword>
<keyword evidence="6 7" id="KW-0414">Isoprene biosynthesis</keyword>
<dbReference type="OrthoDB" id="9806837at2"/>
<dbReference type="SUPFAM" id="SSF53448">
    <property type="entry name" value="Nucleotide-diphospho-sugar transferases"/>
    <property type="match status" value="1"/>
</dbReference>
<proteinExistence type="inferred from homology"/>
<dbReference type="Pfam" id="PF01128">
    <property type="entry name" value="IspD"/>
    <property type="match status" value="1"/>
</dbReference>
<feature type="site" description="Positions MEP for the nucleophilic attack" evidence="7">
    <location>
        <position position="158"/>
    </location>
</feature>
<keyword evidence="4 7" id="KW-0808">Transferase</keyword>
<accession>A0A7C8HDN7</accession>
<evidence type="ECO:0000256" key="4">
    <source>
        <dbReference type="ARBA" id="ARBA00022679"/>
    </source>
</evidence>
<dbReference type="Proteomes" id="UP000483018">
    <property type="component" value="Unassembled WGS sequence"/>
</dbReference>
<keyword evidence="9" id="KW-1185">Reference proteome</keyword>
<dbReference type="Gene3D" id="3.90.550.10">
    <property type="entry name" value="Spore Coat Polysaccharide Biosynthesis Protein SpsA, Chain A"/>
    <property type="match status" value="1"/>
</dbReference>
<dbReference type="NCBIfam" id="NF001183">
    <property type="entry name" value="PRK00155.1-3"/>
    <property type="match status" value="1"/>
</dbReference>
<comment type="caution">
    <text evidence="8">The sequence shown here is derived from an EMBL/GenBank/DDBJ whole genome shotgun (WGS) entry which is preliminary data.</text>
</comment>
<gene>
    <name evidence="7 8" type="primary">ispD</name>
    <name evidence="8" type="ORF">GND95_10770</name>
</gene>
<protein>
    <recommendedName>
        <fullName evidence="7">2-C-methyl-D-erythritol 4-phosphate cytidylyltransferase</fullName>
        <ecNumber evidence="7">2.7.7.60</ecNumber>
    </recommendedName>
    <alternativeName>
        <fullName evidence="7">4-diphosphocytidyl-2C-methyl-D-erythritol synthase</fullName>
    </alternativeName>
    <alternativeName>
        <fullName evidence="7">MEP cytidylyltransferase</fullName>
        <shortName evidence="7">MCT</shortName>
    </alternativeName>
</protein>